<dbReference type="Proteomes" id="UP000245699">
    <property type="component" value="Unassembled WGS sequence"/>
</dbReference>
<protein>
    <recommendedName>
        <fullName evidence="7">Bacterial surface antigen (D15) domain-containing protein</fullName>
    </recommendedName>
</protein>
<dbReference type="Pfam" id="PF01103">
    <property type="entry name" value="Omp85"/>
    <property type="match status" value="1"/>
</dbReference>
<feature type="compositionally biased region" description="Basic residues" evidence="6">
    <location>
        <begin position="15"/>
        <end position="30"/>
    </location>
</feature>
<dbReference type="EMBL" id="MBFT01000803">
    <property type="protein sequence ID" value="PVU87071.1"/>
    <property type="molecule type" value="Genomic_DNA"/>
</dbReference>
<proteinExistence type="inferred from homology"/>
<dbReference type="InterPro" id="IPR039910">
    <property type="entry name" value="D15-like"/>
</dbReference>
<comment type="subcellular location">
    <subcellularLocation>
        <location evidence="1">Mitochondrion outer membrane</location>
        <topology evidence="1">Multi-pass membrane protein</topology>
    </subcellularLocation>
</comment>
<feature type="region of interest" description="Disordered" evidence="6">
    <location>
        <begin position="1"/>
        <end position="37"/>
    </location>
</feature>
<keyword evidence="9" id="KW-1185">Reference proteome</keyword>
<evidence type="ECO:0000256" key="3">
    <source>
        <dbReference type="ARBA" id="ARBA00022452"/>
    </source>
</evidence>
<reference evidence="8 9" key="1">
    <citation type="journal article" date="2018" name="MBio">
        <title>Comparative Genomics Reveals the Core Gene Toolbox for the Fungus-Insect Symbiosis.</title>
        <authorList>
            <person name="Wang Y."/>
            <person name="Stata M."/>
            <person name="Wang W."/>
            <person name="Stajich J.E."/>
            <person name="White M.M."/>
            <person name="Moncalvo J.M."/>
        </authorList>
    </citation>
    <scope>NUCLEOTIDE SEQUENCE [LARGE SCALE GENOMIC DNA]</scope>
    <source>
        <strain evidence="8 9">AUS-77-4</strain>
    </source>
</reference>
<dbReference type="PANTHER" id="PTHR12815">
    <property type="entry name" value="SORTING AND ASSEMBLY MACHINERY SAMM50 PROTEIN FAMILY MEMBER"/>
    <property type="match status" value="1"/>
</dbReference>
<evidence type="ECO:0000256" key="4">
    <source>
        <dbReference type="ARBA" id="ARBA00022692"/>
    </source>
</evidence>
<dbReference type="OrthoDB" id="1724197at2759"/>
<evidence type="ECO:0000259" key="7">
    <source>
        <dbReference type="Pfam" id="PF01103"/>
    </source>
</evidence>
<organism evidence="8 9">
    <name type="scientific">Furculomyces boomerangus</name>
    <dbReference type="NCBI Taxonomy" id="61424"/>
    <lineage>
        <taxon>Eukaryota</taxon>
        <taxon>Fungi</taxon>
        <taxon>Fungi incertae sedis</taxon>
        <taxon>Zoopagomycota</taxon>
        <taxon>Kickxellomycotina</taxon>
        <taxon>Harpellomycetes</taxon>
        <taxon>Harpellales</taxon>
        <taxon>Harpellaceae</taxon>
        <taxon>Furculomyces</taxon>
    </lineage>
</organism>
<dbReference type="Gene3D" id="2.40.160.50">
    <property type="entry name" value="membrane protein fhac: a member of the omp85/tpsb transporter family"/>
    <property type="match status" value="1"/>
</dbReference>
<name>A0A2T9Y413_9FUNG</name>
<dbReference type="PANTHER" id="PTHR12815:SF18">
    <property type="entry name" value="SORTING AND ASSEMBLY MACHINERY COMPONENT 50 HOMOLOG"/>
    <property type="match status" value="1"/>
</dbReference>
<keyword evidence="4" id="KW-0812">Transmembrane</keyword>
<keyword evidence="3" id="KW-1134">Transmembrane beta strand</keyword>
<evidence type="ECO:0000313" key="8">
    <source>
        <dbReference type="EMBL" id="PVU87071.1"/>
    </source>
</evidence>
<dbReference type="STRING" id="61424.A0A2T9Y413"/>
<keyword evidence="5" id="KW-0472">Membrane</keyword>
<sequence>MNVPLGFSLTDTEKKKQKKLKKTKKQKQSKKPVLNTPALDYSDEKEIKVEQISINGLTKARKYLIKNIVQEPLNAKSLPQLFFQARHAAGILKRLDMAQDVQVSIEKSKTKTNPNEPVPMIVTLECTEKKRIMVQTGAEVSSGEVSGNLMAKVRNVFGGGESLEFKNRVNKSSGVSLQTVFSAPINANPLNRLDLLANQGWANYQLYSGYKEVLREFSARYIKLGTTSHEFGYNASWREISDLIPTVSNRIRSEAGHSLKSSLNYTFLYDNLDELKTQKTGSKIKLSAEVAGIGGDVFFAKSTAESKCEYNIHKKWSLVSVSRLGALFPILESQNTSVIDRFFLGGPMSIRGFPFRGLGPFQNNDNLGGDFFGFTSISLLTPLPFIKTDRLMGQIWADGAAIAMWDKEISYLEQAKAAFSRPTISTGFGLAYQ</sequence>
<dbReference type="AlphaFoldDB" id="A0A2T9Y413"/>
<evidence type="ECO:0000256" key="6">
    <source>
        <dbReference type="SAM" id="MobiDB-lite"/>
    </source>
</evidence>
<evidence type="ECO:0000256" key="1">
    <source>
        <dbReference type="ARBA" id="ARBA00004374"/>
    </source>
</evidence>
<dbReference type="InterPro" id="IPR000184">
    <property type="entry name" value="Bac_surfAg_D15"/>
</dbReference>
<comment type="caution">
    <text evidence="8">The sequence shown here is derived from an EMBL/GenBank/DDBJ whole genome shotgun (WGS) entry which is preliminary data.</text>
</comment>
<gene>
    <name evidence="8" type="ORF">BB559_006245</name>
</gene>
<comment type="similarity">
    <text evidence="2">Belongs to the SAM50/omp85 family.</text>
</comment>
<evidence type="ECO:0000313" key="9">
    <source>
        <dbReference type="Proteomes" id="UP000245699"/>
    </source>
</evidence>
<feature type="domain" description="Bacterial surface antigen (D15)" evidence="7">
    <location>
        <begin position="155"/>
        <end position="432"/>
    </location>
</feature>
<evidence type="ECO:0000256" key="2">
    <source>
        <dbReference type="ARBA" id="ARBA00010913"/>
    </source>
</evidence>
<accession>A0A2T9Y413</accession>
<evidence type="ECO:0000256" key="5">
    <source>
        <dbReference type="ARBA" id="ARBA00023136"/>
    </source>
</evidence>
<dbReference type="GO" id="GO:0005741">
    <property type="term" value="C:mitochondrial outer membrane"/>
    <property type="evidence" value="ECO:0007669"/>
    <property type="project" value="UniProtKB-SubCell"/>
</dbReference>